<gene>
    <name evidence="2" type="primary">Tango2</name>
    <name evidence="2" type="synonym">D16H22S680E</name>
</gene>
<dbReference type="AlphaFoldDB" id="Q3UZM3"/>
<reference evidence="1" key="3">
    <citation type="journal article" date="2000" name="Genome Res.">
        <title>RIKEN integrated sequence analysis (RISA) system--384-format sequencing pipeline with 384 multicapillary sequencer.</title>
        <authorList>
            <person name="Shibata K."/>
            <person name="Itoh M."/>
            <person name="Aizawa K."/>
            <person name="Nagaoka S."/>
            <person name="Sasaki N."/>
            <person name="Carninci P."/>
            <person name="Konno H."/>
            <person name="Akiyama J."/>
            <person name="Nishi K."/>
            <person name="Kitsunai T."/>
            <person name="Tashiro H."/>
            <person name="Itoh M."/>
            <person name="Sumi N."/>
            <person name="Ishii Y."/>
            <person name="Nakamura S."/>
            <person name="Hazama M."/>
            <person name="Nishine T."/>
            <person name="Harada A."/>
            <person name="Yamamoto R."/>
            <person name="Matsumoto H."/>
            <person name="Sakaguchi S."/>
            <person name="Ikegami T."/>
            <person name="Kashiwagi K."/>
            <person name="Fujiwake S."/>
            <person name="Inoue K."/>
            <person name="Togawa Y."/>
            <person name="Izawa M."/>
            <person name="Ohara E."/>
            <person name="Watahiki M."/>
            <person name="Yoneda Y."/>
            <person name="Ishikawa T."/>
            <person name="Ozawa K."/>
            <person name="Tanaka T."/>
            <person name="Matsuura S."/>
            <person name="Kawai J."/>
            <person name="Okazaki Y."/>
            <person name="Muramatsu M."/>
            <person name="Inoue Y."/>
            <person name="Kira A."/>
            <person name="Hayashizaki Y."/>
        </authorList>
    </citation>
    <scope>NUCLEOTIDE SEQUENCE</scope>
    <source>
        <strain evidence="1">C57BL/6J</strain>
        <tissue evidence="1">Whole body</tissue>
    </source>
</reference>
<evidence type="ECO:0000313" key="1">
    <source>
        <dbReference type="EMBL" id="BAE21834.1"/>
    </source>
</evidence>
<reference evidence="1" key="2">
    <citation type="journal article" date="2000" name="Genome Res.">
        <title>Normalization and subtraction of cap-trapper-selected cDNAs to prepare full-length cDNA libraries for rapid discovery of new genes.</title>
        <authorList>
            <person name="Carninci P."/>
            <person name="Shibata Y."/>
            <person name="Hayatsu N."/>
            <person name="Sugahara Y."/>
            <person name="Shibata K."/>
            <person name="Itoh M."/>
            <person name="Konno H."/>
            <person name="Okazaki Y."/>
            <person name="Muramatsu M."/>
            <person name="Hayashizaki Y."/>
        </authorList>
    </citation>
    <scope>NUCLEOTIDE SEQUENCE</scope>
    <source>
        <strain evidence="1">C57BL/6J</strain>
        <tissue evidence="1">Whole body</tissue>
    </source>
</reference>
<evidence type="ECO:0000313" key="2">
    <source>
        <dbReference type="MGI" id="MGI:101825"/>
    </source>
</evidence>
<dbReference type="EMBL" id="AK133778">
    <property type="protein sequence ID" value="BAE21834.1"/>
    <property type="molecule type" value="mRNA"/>
</dbReference>
<proteinExistence type="evidence at transcript level"/>
<reference evidence="1" key="8">
    <citation type="journal article" date="2005" name="Science">
        <title>Antisense Transcription in the Mammalian Transcriptome.</title>
        <authorList>
            <consortium name="RIKEN Genome Exploration Research Group and Genome Science Group (Genome Network Project Core Group) and the FANTOM Consortium"/>
        </authorList>
    </citation>
    <scope>NUCLEOTIDE SEQUENCE</scope>
    <source>
        <strain evidence="1">C57BL/6J</strain>
        <tissue evidence="1">Whole body</tissue>
    </source>
</reference>
<sequence>MVLTTVCNLSSRESSAFFWPPQMPGTPGIHKYIYRQNSHTHTIKRGGGMCVHGWHSCDSLMAKIFFRYYPARSFWSLLSKVPKAMTLVTEQVLGEGAYPLVLLILCIVGAKTWGAQVSGASYL</sequence>
<reference evidence="1" key="1">
    <citation type="journal article" date="1999" name="Methods Enzymol.">
        <title>High-efficiency full-length cDNA cloning.</title>
        <authorList>
            <person name="Carninci P."/>
            <person name="Hayashizaki Y."/>
        </authorList>
    </citation>
    <scope>NUCLEOTIDE SEQUENCE</scope>
    <source>
        <strain evidence="1">C57BL/6J</strain>
        <tissue evidence="1">Whole body</tissue>
    </source>
</reference>
<protein>
    <submittedName>
        <fullName evidence="1">Uncharacterized protein</fullName>
    </submittedName>
</protein>
<reference evidence="1" key="4">
    <citation type="journal article" date="2001" name="Nature">
        <title>Functional annotation of a full-length mouse cDNA collection.</title>
        <authorList>
            <consortium name="The RIKEN Genome Exploration Research Group Phase II Team and the FANTOM Consortium"/>
        </authorList>
    </citation>
    <scope>NUCLEOTIDE SEQUENCE</scope>
    <source>
        <strain evidence="1">C57BL/6J</strain>
        <tissue evidence="1">Whole body</tissue>
    </source>
</reference>
<accession>Q3UZM3</accession>
<reference evidence="1" key="6">
    <citation type="submission" date="2004-03" db="EMBL/GenBank/DDBJ databases">
        <authorList>
            <person name="Arakawa T."/>
            <person name="Carninci P."/>
            <person name="Fukuda S."/>
            <person name="Hashizume W."/>
            <person name="Hayashida K."/>
            <person name="Hori F."/>
            <person name="Iida J."/>
            <person name="Imamura K."/>
            <person name="Imotani K."/>
            <person name="Itoh M."/>
            <person name="Kanagawa S."/>
            <person name="Kawai J."/>
            <person name="Kojima M."/>
            <person name="Konno H."/>
            <person name="Murata M."/>
            <person name="Nakamura M."/>
            <person name="Ninomiya N."/>
            <person name="Nishiyori H."/>
            <person name="Nomura K."/>
            <person name="Ohno M."/>
            <person name="Sakazume N."/>
            <person name="Sano H."/>
            <person name="Sasaki D."/>
            <person name="Shibata K."/>
            <person name="Shiraki T."/>
            <person name="Tagami M."/>
            <person name="Tagami Y."/>
            <person name="Waki K."/>
            <person name="Watahiki A."/>
            <person name="Muramatsu M."/>
            <person name="Hayashizaki Y."/>
        </authorList>
    </citation>
    <scope>NUCLEOTIDE SEQUENCE</scope>
    <source>
        <strain evidence="1">C57BL/6J</strain>
        <tissue evidence="1">Whole body</tissue>
    </source>
</reference>
<dbReference type="MGI" id="MGI:101825">
    <property type="gene designation" value="Tango2"/>
</dbReference>
<reference evidence="1" key="7">
    <citation type="journal article" date="2005" name="Science">
        <title>The Transcriptional Landscape of the Mammalian Genome.</title>
        <authorList>
            <consortium name="The FANTOM Consortium"/>
            <consortium name="Riken Genome Exploration Research Group and Genome Science Group (Genome Network Project Core Group)"/>
        </authorList>
    </citation>
    <scope>NUCLEOTIDE SEQUENCE</scope>
    <source>
        <strain evidence="1">C57BL/6J</strain>
        <tissue evidence="1">Whole body</tissue>
    </source>
</reference>
<organism evidence="1">
    <name type="scientific">Mus musculus</name>
    <name type="common">Mouse</name>
    <dbReference type="NCBI Taxonomy" id="10090"/>
    <lineage>
        <taxon>Eukaryota</taxon>
        <taxon>Metazoa</taxon>
        <taxon>Chordata</taxon>
        <taxon>Craniata</taxon>
        <taxon>Vertebrata</taxon>
        <taxon>Euteleostomi</taxon>
        <taxon>Mammalia</taxon>
        <taxon>Eutheria</taxon>
        <taxon>Euarchontoglires</taxon>
        <taxon>Glires</taxon>
        <taxon>Rodentia</taxon>
        <taxon>Myomorpha</taxon>
        <taxon>Muroidea</taxon>
        <taxon>Muridae</taxon>
        <taxon>Murinae</taxon>
        <taxon>Mus</taxon>
        <taxon>Mus</taxon>
    </lineage>
</organism>
<reference evidence="1" key="5">
    <citation type="journal article" date="2002" name="Nature">
        <title>Analysis of the mouse transcriptome based on functional annotation of 60,770 full-length cDNAs.</title>
        <authorList>
            <consortium name="The FANTOM Consortium and the RIKEN Genome Exploration Research Group Phase I and II Team"/>
        </authorList>
    </citation>
    <scope>NUCLEOTIDE SEQUENCE</scope>
    <source>
        <strain evidence="1">C57BL/6J</strain>
        <tissue evidence="1">Whole body</tissue>
    </source>
</reference>
<dbReference type="AGR" id="MGI:101825"/>
<name>Q3UZM3_MOUSE</name>